<reference evidence="10 11" key="1">
    <citation type="submission" date="2019-02" db="EMBL/GenBank/DDBJ databases">
        <title>Deep-cultivation of Planctomycetes and their phenomic and genomic characterization uncovers novel biology.</title>
        <authorList>
            <person name="Wiegand S."/>
            <person name="Jogler M."/>
            <person name="Boedeker C."/>
            <person name="Pinto D."/>
            <person name="Vollmers J."/>
            <person name="Rivas-Marin E."/>
            <person name="Kohn T."/>
            <person name="Peeters S.H."/>
            <person name="Heuer A."/>
            <person name="Rast P."/>
            <person name="Oberbeckmann S."/>
            <person name="Bunk B."/>
            <person name="Jeske O."/>
            <person name="Meyerdierks A."/>
            <person name="Storesund J.E."/>
            <person name="Kallscheuer N."/>
            <person name="Luecker S."/>
            <person name="Lage O.M."/>
            <person name="Pohl T."/>
            <person name="Merkel B.J."/>
            <person name="Hornburger P."/>
            <person name="Mueller R.-W."/>
            <person name="Bruemmer F."/>
            <person name="Labrenz M."/>
            <person name="Spormann A.M."/>
            <person name="Op den Camp H."/>
            <person name="Overmann J."/>
            <person name="Amann R."/>
            <person name="Jetten M.S.M."/>
            <person name="Mascher T."/>
            <person name="Medema M.H."/>
            <person name="Devos D.P."/>
            <person name="Kaster A.-K."/>
            <person name="Ovreas L."/>
            <person name="Rohde M."/>
            <person name="Galperin M.Y."/>
            <person name="Jogler C."/>
        </authorList>
    </citation>
    <scope>NUCLEOTIDE SEQUENCE [LARGE SCALE GENOMIC DNA]</scope>
    <source>
        <strain evidence="10 11">KS4</strain>
    </source>
</reference>
<dbReference type="RefSeq" id="WP_145080854.1">
    <property type="nucleotide sequence ID" value="NZ_CP036425.1"/>
</dbReference>
<keyword evidence="4 6" id="KW-0697">Rotamase</keyword>
<comment type="catalytic activity">
    <reaction evidence="1 6">
        <text>[protein]-peptidylproline (omega=180) = [protein]-peptidylproline (omega=0)</text>
        <dbReference type="Rhea" id="RHEA:16237"/>
        <dbReference type="Rhea" id="RHEA-COMP:10747"/>
        <dbReference type="Rhea" id="RHEA-COMP:10748"/>
        <dbReference type="ChEBI" id="CHEBI:83833"/>
        <dbReference type="ChEBI" id="CHEBI:83834"/>
        <dbReference type="EC" id="5.2.1.8"/>
    </reaction>
</comment>
<dbReference type="Pfam" id="PF00254">
    <property type="entry name" value="FKBP_C"/>
    <property type="match status" value="2"/>
</dbReference>
<dbReference type="Proteomes" id="UP000317369">
    <property type="component" value="Chromosome"/>
</dbReference>
<keyword evidence="8" id="KW-0812">Transmembrane</keyword>
<evidence type="ECO:0000256" key="7">
    <source>
        <dbReference type="SAM" id="MobiDB-lite"/>
    </source>
</evidence>
<dbReference type="EMBL" id="CP036425">
    <property type="protein sequence ID" value="QDU35464.1"/>
    <property type="molecule type" value="Genomic_DNA"/>
</dbReference>
<feature type="transmembrane region" description="Helical" evidence="8">
    <location>
        <begin position="97"/>
        <end position="116"/>
    </location>
</feature>
<evidence type="ECO:0000256" key="5">
    <source>
        <dbReference type="ARBA" id="ARBA00023235"/>
    </source>
</evidence>
<dbReference type="InterPro" id="IPR001179">
    <property type="entry name" value="PPIase_FKBP_dom"/>
</dbReference>
<evidence type="ECO:0000256" key="8">
    <source>
        <dbReference type="SAM" id="Phobius"/>
    </source>
</evidence>
<organism evidence="10 11">
    <name type="scientific">Poriferisphaera corsica</name>
    <dbReference type="NCBI Taxonomy" id="2528020"/>
    <lineage>
        <taxon>Bacteria</taxon>
        <taxon>Pseudomonadati</taxon>
        <taxon>Planctomycetota</taxon>
        <taxon>Phycisphaerae</taxon>
        <taxon>Phycisphaerales</taxon>
        <taxon>Phycisphaeraceae</taxon>
        <taxon>Poriferisphaera</taxon>
    </lineage>
</organism>
<evidence type="ECO:0000313" key="10">
    <source>
        <dbReference type="EMBL" id="QDU35464.1"/>
    </source>
</evidence>
<keyword evidence="5 6" id="KW-0413">Isomerase</keyword>
<sequence length="457" mass="50492">MPIVVNSPFSGKPVKVRDEDVGRAIRDEEKRIFYVVQRASGEGFYGAPTRKGSEKDEQRYDNLMNKVDQGESFAKQQLQTAIHDARGKKRKLSPARVIAFLLLLAVIGFIVWYSMFDGQQIINQYLNEPNDTYEEIIIEEEIVVPAEQAPSRPDAETPNSNDLEERTEGNVSWGKRSVESVALASPGRLIGYMAATDRDGPDDDPGSDQANQKIDEGEEAADDAAFVVLPSGVKYWIDVKGDEDREPAKAGDWVEIAYRAWLPGGVPVGASEAEKPVGFVLWSGDASRGFDEAINGMYPGERRTLVLPPEVMRGDTLIEREDDEPIDNTLMCEVHLISAKPGIDIDVLRQGVGRVTKPGDKVELAFIARVVGEDEPFMSSDRGGGYQPLVFVIGDRSVIRGLDLAVTGMAKDETRRVWIPSYLGYGEKGFKPLIPENANLEYVITLRDLSKKPEDGS</sequence>
<dbReference type="PROSITE" id="PS50059">
    <property type="entry name" value="FKBP_PPIASE"/>
    <property type="match status" value="2"/>
</dbReference>
<evidence type="ECO:0000313" key="11">
    <source>
        <dbReference type="Proteomes" id="UP000317369"/>
    </source>
</evidence>
<dbReference type="GO" id="GO:0003755">
    <property type="term" value="F:peptidyl-prolyl cis-trans isomerase activity"/>
    <property type="evidence" value="ECO:0007669"/>
    <property type="project" value="UniProtKB-KW"/>
</dbReference>
<name>A0A517YZ12_9BACT</name>
<dbReference type="SUPFAM" id="SSF54534">
    <property type="entry name" value="FKBP-like"/>
    <property type="match status" value="2"/>
</dbReference>
<proteinExistence type="inferred from homology"/>
<keyword evidence="8" id="KW-0472">Membrane</keyword>
<keyword evidence="8" id="KW-1133">Transmembrane helix</keyword>
<dbReference type="PANTHER" id="PTHR43811:SF19">
    <property type="entry name" value="39 KDA FK506-BINDING NUCLEAR PROTEIN"/>
    <property type="match status" value="1"/>
</dbReference>
<feature type="domain" description="PPIase FKBP-type" evidence="9">
    <location>
        <begin position="359"/>
        <end position="450"/>
    </location>
</feature>
<feature type="domain" description="PPIase FKBP-type" evidence="9">
    <location>
        <begin position="251"/>
        <end position="340"/>
    </location>
</feature>
<comment type="similarity">
    <text evidence="2">Belongs to the FKBP-type PPIase family.</text>
</comment>
<dbReference type="PANTHER" id="PTHR43811">
    <property type="entry name" value="FKBP-TYPE PEPTIDYL-PROLYL CIS-TRANS ISOMERASE FKPA"/>
    <property type="match status" value="1"/>
</dbReference>
<feature type="region of interest" description="Disordered" evidence="7">
    <location>
        <begin position="144"/>
        <end position="172"/>
    </location>
</feature>
<evidence type="ECO:0000256" key="6">
    <source>
        <dbReference type="PROSITE-ProRule" id="PRU00277"/>
    </source>
</evidence>
<evidence type="ECO:0000256" key="4">
    <source>
        <dbReference type="ARBA" id="ARBA00023110"/>
    </source>
</evidence>
<evidence type="ECO:0000256" key="3">
    <source>
        <dbReference type="ARBA" id="ARBA00013194"/>
    </source>
</evidence>
<evidence type="ECO:0000259" key="9">
    <source>
        <dbReference type="PROSITE" id="PS50059"/>
    </source>
</evidence>
<gene>
    <name evidence="10" type="primary">fbp</name>
    <name evidence="10" type="ORF">KS4_35470</name>
</gene>
<protein>
    <recommendedName>
        <fullName evidence="3 6">peptidylprolyl isomerase</fullName>
        <ecNumber evidence="3 6">5.2.1.8</ecNumber>
    </recommendedName>
</protein>
<dbReference type="EC" id="5.2.1.8" evidence="3 6"/>
<evidence type="ECO:0000256" key="2">
    <source>
        <dbReference type="ARBA" id="ARBA00006577"/>
    </source>
</evidence>
<dbReference type="Gene3D" id="3.10.50.40">
    <property type="match status" value="2"/>
</dbReference>
<dbReference type="KEGG" id="pcor:KS4_35470"/>
<dbReference type="AlphaFoldDB" id="A0A517YZ12"/>
<dbReference type="InterPro" id="IPR046357">
    <property type="entry name" value="PPIase_dom_sf"/>
</dbReference>
<keyword evidence="11" id="KW-1185">Reference proteome</keyword>
<evidence type="ECO:0000256" key="1">
    <source>
        <dbReference type="ARBA" id="ARBA00000971"/>
    </source>
</evidence>
<accession>A0A517YZ12</accession>
<dbReference type="OrthoDB" id="9808891at2"/>